<keyword evidence="2 6" id="KW-0479">Metal-binding</keyword>
<dbReference type="FunFam" id="3.40.50.720:FF:000003">
    <property type="entry name" value="S-(hydroxymethyl)glutathione dehydrogenase"/>
    <property type="match status" value="1"/>
</dbReference>
<dbReference type="PROSITE" id="PS00059">
    <property type="entry name" value="ADH_ZINC"/>
    <property type="match status" value="1"/>
</dbReference>
<evidence type="ECO:0000259" key="7">
    <source>
        <dbReference type="SMART" id="SM00829"/>
    </source>
</evidence>
<reference evidence="8 9" key="1">
    <citation type="submission" date="2020-04" db="EMBL/GenBank/DDBJ databases">
        <title>Flammeovirga sp. SR4, a novel species isolated from seawater.</title>
        <authorList>
            <person name="Wang X."/>
        </authorList>
    </citation>
    <scope>NUCLEOTIDE SEQUENCE [LARGE SCALE GENOMIC DNA]</scope>
    <source>
        <strain evidence="8 9">ATCC 23126</strain>
    </source>
</reference>
<evidence type="ECO:0000256" key="1">
    <source>
        <dbReference type="ARBA" id="ARBA00001947"/>
    </source>
</evidence>
<dbReference type="AlphaFoldDB" id="A0A7X9RTV5"/>
<evidence type="ECO:0000256" key="2">
    <source>
        <dbReference type="ARBA" id="ARBA00022723"/>
    </source>
</evidence>
<dbReference type="PANTHER" id="PTHR43880">
    <property type="entry name" value="ALCOHOL DEHYDROGENASE"/>
    <property type="match status" value="1"/>
</dbReference>
<dbReference type="InterPro" id="IPR011032">
    <property type="entry name" value="GroES-like_sf"/>
</dbReference>
<evidence type="ECO:0000313" key="9">
    <source>
        <dbReference type="Proteomes" id="UP000576082"/>
    </source>
</evidence>
<evidence type="ECO:0000256" key="4">
    <source>
        <dbReference type="ARBA" id="ARBA00023002"/>
    </source>
</evidence>
<dbReference type="CDD" id="cd08279">
    <property type="entry name" value="Zn_ADH_class_III"/>
    <property type="match status" value="1"/>
</dbReference>
<dbReference type="InterPro" id="IPR020843">
    <property type="entry name" value="ER"/>
</dbReference>
<evidence type="ECO:0000256" key="5">
    <source>
        <dbReference type="ARBA" id="ARBA00023027"/>
    </source>
</evidence>
<dbReference type="SMART" id="SM00829">
    <property type="entry name" value="PKS_ER"/>
    <property type="match status" value="1"/>
</dbReference>
<keyword evidence="9" id="KW-1185">Reference proteome</keyword>
<dbReference type="InterPro" id="IPR002328">
    <property type="entry name" value="ADH_Zn_CS"/>
</dbReference>
<comment type="cofactor">
    <cofactor evidence="1 6">
        <name>Zn(2+)</name>
        <dbReference type="ChEBI" id="CHEBI:29105"/>
    </cofactor>
</comment>
<organism evidence="8 9">
    <name type="scientific">Flammeovirga aprica JL-4</name>
    <dbReference type="NCBI Taxonomy" id="694437"/>
    <lineage>
        <taxon>Bacteria</taxon>
        <taxon>Pseudomonadati</taxon>
        <taxon>Bacteroidota</taxon>
        <taxon>Cytophagia</taxon>
        <taxon>Cytophagales</taxon>
        <taxon>Flammeovirgaceae</taxon>
        <taxon>Flammeovirga</taxon>
    </lineage>
</organism>
<keyword evidence="4" id="KW-0560">Oxidoreductase</keyword>
<proteinExistence type="inferred from homology"/>
<dbReference type="InterPro" id="IPR036291">
    <property type="entry name" value="NAD(P)-bd_dom_sf"/>
</dbReference>
<dbReference type="Proteomes" id="UP000576082">
    <property type="component" value="Unassembled WGS sequence"/>
</dbReference>
<name>A0A7X9RTV5_9BACT</name>
<dbReference type="GO" id="GO:0046294">
    <property type="term" value="P:formaldehyde catabolic process"/>
    <property type="evidence" value="ECO:0007669"/>
    <property type="project" value="TreeGrafter"/>
</dbReference>
<feature type="domain" description="Enoyl reductase (ER)" evidence="7">
    <location>
        <begin position="12"/>
        <end position="368"/>
    </location>
</feature>
<dbReference type="Gene3D" id="3.40.50.720">
    <property type="entry name" value="NAD(P)-binding Rossmann-like Domain"/>
    <property type="match status" value="1"/>
</dbReference>
<dbReference type="GO" id="GO:0008270">
    <property type="term" value="F:zinc ion binding"/>
    <property type="evidence" value="ECO:0007669"/>
    <property type="project" value="InterPro"/>
</dbReference>
<dbReference type="Pfam" id="PF08240">
    <property type="entry name" value="ADH_N"/>
    <property type="match status" value="1"/>
</dbReference>
<keyword evidence="5" id="KW-0520">NAD</keyword>
<comment type="caution">
    <text evidence="8">The sequence shown here is derived from an EMBL/GenBank/DDBJ whole genome shotgun (WGS) entry which is preliminary data.</text>
</comment>
<dbReference type="SUPFAM" id="SSF51735">
    <property type="entry name" value="NAD(P)-binding Rossmann-fold domains"/>
    <property type="match status" value="1"/>
</dbReference>
<keyword evidence="3 6" id="KW-0862">Zinc</keyword>
<dbReference type="InterPro" id="IPR013149">
    <property type="entry name" value="ADH-like_C"/>
</dbReference>
<dbReference type="GO" id="GO:0051903">
    <property type="term" value="F:S-(hydroxymethyl)glutathione dehydrogenase [NAD(P)+] activity"/>
    <property type="evidence" value="ECO:0007669"/>
    <property type="project" value="TreeGrafter"/>
</dbReference>
<dbReference type="GO" id="GO:0005829">
    <property type="term" value="C:cytosol"/>
    <property type="evidence" value="ECO:0007669"/>
    <property type="project" value="TreeGrafter"/>
</dbReference>
<evidence type="ECO:0000256" key="3">
    <source>
        <dbReference type="ARBA" id="ARBA00022833"/>
    </source>
</evidence>
<evidence type="ECO:0000256" key="6">
    <source>
        <dbReference type="RuleBase" id="RU361277"/>
    </source>
</evidence>
<dbReference type="EMBL" id="JABANE010000015">
    <property type="protein sequence ID" value="NME67847.1"/>
    <property type="molecule type" value="Genomic_DNA"/>
</dbReference>
<evidence type="ECO:0000313" key="8">
    <source>
        <dbReference type="EMBL" id="NME67847.1"/>
    </source>
</evidence>
<accession>A0A7X9RTV5</accession>
<dbReference type="SUPFAM" id="SSF50129">
    <property type="entry name" value="GroES-like"/>
    <property type="match status" value="2"/>
</dbReference>
<dbReference type="Gene3D" id="3.90.180.10">
    <property type="entry name" value="Medium-chain alcohol dehydrogenases, catalytic domain"/>
    <property type="match status" value="1"/>
</dbReference>
<sequence length="373" mass="39873">MGIQCKAAIGHGQGTFTIETIEIGEPLEDEVVVKVLAASLCHTDHDSLNWGKDIILGHEGAGIVVKTGANITKFKEGDSVILNWATPCMKCNQCQDGNQHICDTNSPVVAGGNGHTPGHSHLEGNLWNGKPIERSFNLGTFSEYTLVKESACVKMDKDIPMASASLISCGVMTGYGSVVNATDISAGDTAVVLGTGGVGLNAIQGAKLSGAEKIIAIDINMERLQMALQFGATHTILADKEDKGLLKAAQKVKEMTGGRGADYAFECTAIPALGAAPLAMIRNAGTAVQVSGIEQEVLIDMSLFEWDKIYINPLYGKCRPEVDFPKLVNLYKKGDLMLDEMVTRTYPLESLEQAFEDMLSGRNAKGVIIFDHE</sequence>
<comment type="similarity">
    <text evidence="6">Belongs to the zinc-containing alcohol dehydrogenase family.</text>
</comment>
<gene>
    <name evidence="8" type="ORF">HHU12_07725</name>
</gene>
<dbReference type="RefSeq" id="WP_169656168.1">
    <property type="nucleotide sequence ID" value="NZ_JABANE010000015.1"/>
</dbReference>
<dbReference type="PANTHER" id="PTHR43880:SF12">
    <property type="entry name" value="ALCOHOL DEHYDROGENASE CLASS-3"/>
    <property type="match status" value="1"/>
</dbReference>
<dbReference type="Pfam" id="PF00107">
    <property type="entry name" value="ADH_zinc_N"/>
    <property type="match status" value="1"/>
</dbReference>
<protein>
    <submittedName>
        <fullName evidence="8">Zn-dependent alcohol dehydrogenase</fullName>
    </submittedName>
</protein>
<dbReference type="InterPro" id="IPR013154">
    <property type="entry name" value="ADH-like_N"/>
</dbReference>